<keyword evidence="6" id="KW-1185">Reference proteome</keyword>
<dbReference type="EMBL" id="JACCBV010000001">
    <property type="protein sequence ID" value="NYE18072.1"/>
    <property type="molecule type" value="Genomic_DNA"/>
</dbReference>
<evidence type="ECO:0000256" key="3">
    <source>
        <dbReference type="ARBA" id="ARBA00023163"/>
    </source>
</evidence>
<dbReference type="InterPro" id="IPR011711">
    <property type="entry name" value="GntR_C"/>
</dbReference>
<dbReference type="Proteomes" id="UP000576969">
    <property type="component" value="Unassembled WGS sequence"/>
</dbReference>
<dbReference type="InterPro" id="IPR008920">
    <property type="entry name" value="TF_FadR/GntR_C"/>
</dbReference>
<accession>A0A7Y9GKD9</accession>
<dbReference type="PANTHER" id="PTHR43537">
    <property type="entry name" value="TRANSCRIPTIONAL REGULATOR, GNTR FAMILY"/>
    <property type="match status" value="1"/>
</dbReference>
<protein>
    <submittedName>
        <fullName evidence="5">DNA-binding FadR family transcriptional regulator</fullName>
    </submittedName>
</protein>
<reference evidence="5 6" key="1">
    <citation type="submission" date="2020-07" db="EMBL/GenBank/DDBJ databases">
        <title>Sequencing the genomes of 1000 actinobacteria strains.</title>
        <authorList>
            <person name="Klenk H.-P."/>
        </authorList>
    </citation>
    <scope>NUCLEOTIDE SEQUENCE [LARGE SCALE GENOMIC DNA]</scope>
    <source>
        <strain evidence="5 6">DSM 24662</strain>
    </source>
</reference>
<gene>
    <name evidence="5" type="ORF">BJ991_000100</name>
</gene>
<dbReference type="SUPFAM" id="SSF48008">
    <property type="entry name" value="GntR ligand-binding domain-like"/>
    <property type="match status" value="1"/>
</dbReference>
<dbReference type="SUPFAM" id="SSF46785">
    <property type="entry name" value="Winged helix' DNA-binding domain"/>
    <property type="match status" value="1"/>
</dbReference>
<dbReference type="Gene3D" id="1.10.10.10">
    <property type="entry name" value="Winged helix-like DNA-binding domain superfamily/Winged helix DNA-binding domain"/>
    <property type="match status" value="1"/>
</dbReference>
<evidence type="ECO:0000256" key="1">
    <source>
        <dbReference type="ARBA" id="ARBA00023015"/>
    </source>
</evidence>
<evidence type="ECO:0000313" key="5">
    <source>
        <dbReference type="EMBL" id="NYE18072.1"/>
    </source>
</evidence>
<keyword evidence="2 5" id="KW-0238">DNA-binding</keyword>
<organism evidence="5 6">
    <name type="scientific">Microbacterium immunditiarum</name>
    <dbReference type="NCBI Taxonomy" id="337480"/>
    <lineage>
        <taxon>Bacteria</taxon>
        <taxon>Bacillati</taxon>
        <taxon>Actinomycetota</taxon>
        <taxon>Actinomycetes</taxon>
        <taxon>Micrococcales</taxon>
        <taxon>Microbacteriaceae</taxon>
        <taxon>Microbacterium</taxon>
    </lineage>
</organism>
<sequence length="192" mass="21081">MYSVGRSVVREAFQALDAKGFVLVRQGATTSVAPKRNWHVLDPDFLEVNTGAEFFELLQETRDHIEPQIAALAAARATKEQIVAMEAILERQSATSSPKEHAELDIAFHEAIARATDNSVLASMHDLITGLGHRARVASTEVDGAMERAEDWHRIVLEAIKKGDSEGASAAMFLHLRQVRSELAKVNLANMP</sequence>
<dbReference type="SMART" id="SM00895">
    <property type="entry name" value="FCD"/>
    <property type="match status" value="1"/>
</dbReference>
<comment type="caution">
    <text evidence="5">The sequence shown here is derived from an EMBL/GenBank/DDBJ whole genome shotgun (WGS) entry which is preliminary data.</text>
</comment>
<evidence type="ECO:0000313" key="6">
    <source>
        <dbReference type="Proteomes" id="UP000576969"/>
    </source>
</evidence>
<dbReference type="InterPro" id="IPR036388">
    <property type="entry name" value="WH-like_DNA-bd_sf"/>
</dbReference>
<keyword evidence="3" id="KW-0804">Transcription</keyword>
<evidence type="ECO:0000256" key="2">
    <source>
        <dbReference type="ARBA" id="ARBA00023125"/>
    </source>
</evidence>
<evidence type="ECO:0000259" key="4">
    <source>
        <dbReference type="SMART" id="SM00895"/>
    </source>
</evidence>
<dbReference type="InterPro" id="IPR036390">
    <property type="entry name" value="WH_DNA-bd_sf"/>
</dbReference>
<keyword evidence="1" id="KW-0805">Transcription regulation</keyword>
<proteinExistence type="predicted"/>
<dbReference type="Gene3D" id="1.20.120.530">
    <property type="entry name" value="GntR ligand-binding domain-like"/>
    <property type="match status" value="1"/>
</dbReference>
<name>A0A7Y9GKD9_9MICO</name>
<dbReference type="GO" id="GO:0003677">
    <property type="term" value="F:DNA binding"/>
    <property type="evidence" value="ECO:0007669"/>
    <property type="project" value="UniProtKB-KW"/>
</dbReference>
<feature type="domain" description="GntR C-terminal" evidence="4">
    <location>
        <begin position="57"/>
        <end position="178"/>
    </location>
</feature>
<dbReference type="Pfam" id="PF07729">
    <property type="entry name" value="FCD"/>
    <property type="match status" value="1"/>
</dbReference>
<dbReference type="PANTHER" id="PTHR43537:SF5">
    <property type="entry name" value="UXU OPERON TRANSCRIPTIONAL REGULATOR"/>
    <property type="match status" value="1"/>
</dbReference>
<dbReference type="AlphaFoldDB" id="A0A7Y9GKD9"/>